<reference evidence="1 2" key="1">
    <citation type="submission" date="2020-12" db="EMBL/GenBank/DDBJ databases">
        <title>Geomonas sp. Red259, isolated from paddy soil.</title>
        <authorList>
            <person name="Xu Z."/>
            <person name="Zhang Z."/>
            <person name="Masuda Y."/>
            <person name="Itoh H."/>
            <person name="Senoo K."/>
        </authorList>
    </citation>
    <scope>NUCLEOTIDE SEQUENCE [LARGE SCALE GENOMIC DNA]</scope>
    <source>
        <strain evidence="1 2">Red259</strain>
    </source>
</reference>
<dbReference type="EMBL" id="JAEMHK010000016">
    <property type="protein sequence ID" value="MBJ6802182.1"/>
    <property type="molecule type" value="Genomic_DNA"/>
</dbReference>
<dbReference type="Proteomes" id="UP000641025">
    <property type="component" value="Unassembled WGS sequence"/>
</dbReference>
<sequence>KVITQSAKVITQSAKVITQSAKVITQSAKVITKMVMTFAENFVHLTKGRLLPKVDVETVGRRG</sequence>
<protein>
    <submittedName>
        <fullName evidence="1">Uncharacterized protein</fullName>
    </submittedName>
</protein>
<evidence type="ECO:0000313" key="1">
    <source>
        <dbReference type="EMBL" id="MBJ6802182.1"/>
    </source>
</evidence>
<keyword evidence="2" id="KW-1185">Reference proteome</keyword>
<name>A0ABS0YW37_9BACT</name>
<dbReference type="Gene3D" id="6.10.250.1010">
    <property type="match status" value="1"/>
</dbReference>
<accession>A0ABS0YW37</accession>
<evidence type="ECO:0000313" key="2">
    <source>
        <dbReference type="Proteomes" id="UP000641025"/>
    </source>
</evidence>
<organism evidence="1 2">
    <name type="scientific">Geomonas propionica</name>
    <dbReference type="NCBI Taxonomy" id="2798582"/>
    <lineage>
        <taxon>Bacteria</taxon>
        <taxon>Pseudomonadati</taxon>
        <taxon>Thermodesulfobacteriota</taxon>
        <taxon>Desulfuromonadia</taxon>
        <taxon>Geobacterales</taxon>
        <taxon>Geobacteraceae</taxon>
        <taxon>Geomonas</taxon>
    </lineage>
</organism>
<gene>
    <name evidence="1" type="ORF">JFN90_18810</name>
</gene>
<proteinExistence type="predicted"/>
<dbReference type="RefSeq" id="WP_199396656.1">
    <property type="nucleotide sequence ID" value="NZ_JAEMHK010000016.1"/>
</dbReference>
<feature type="non-terminal residue" evidence="1">
    <location>
        <position position="1"/>
    </location>
</feature>
<comment type="caution">
    <text evidence="1">The sequence shown here is derived from an EMBL/GenBank/DDBJ whole genome shotgun (WGS) entry which is preliminary data.</text>
</comment>